<comment type="caution">
    <text evidence="1">The sequence shown here is derived from an EMBL/GenBank/DDBJ whole genome shotgun (WGS) entry which is preliminary data.</text>
</comment>
<evidence type="ECO:0000313" key="2">
    <source>
        <dbReference type="Proteomes" id="UP000824533"/>
    </source>
</evidence>
<accession>A0ACC1CLP9</accession>
<protein>
    <submittedName>
        <fullName evidence="1">Uncharacterized protein</fullName>
    </submittedName>
</protein>
<name>A0ACC1CLP9_9NEOP</name>
<keyword evidence="2" id="KW-1185">Reference proteome</keyword>
<gene>
    <name evidence="1" type="ORF">K1T71_011639</name>
</gene>
<organism evidence="1 2">
    <name type="scientific">Dendrolimus kikuchii</name>
    <dbReference type="NCBI Taxonomy" id="765133"/>
    <lineage>
        <taxon>Eukaryota</taxon>
        <taxon>Metazoa</taxon>
        <taxon>Ecdysozoa</taxon>
        <taxon>Arthropoda</taxon>
        <taxon>Hexapoda</taxon>
        <taxon>Insecta</taxon>
        <taxon>Pterygota</taxon>
        <taxon>Neoptera</taxon>
        <taxon>Endopterygota</taxon>
        <taxon>Lepidoptera</taxon>
        <taxon>Glossata</taxon>
        <taxon>Ditrysia</taxon>
        <taxon>Bombycoidea</taxon>
        <taxon>Lasiocampidae</taxon>
        <taxon>Dendrolimus</taxon>
    </lineage>
</organism>
<dbReference type="EMBL" id="CM034407">
    <property type="protein sequence ID" value="KAJ0172500.1"/>
    <property type="molecule type" value="Genomic_DNA"/>
</dbReference>
<sequence>MPRLSLVSPSSKKRITWDPEQMKKAIEAVRTKTMGYKKVVKTFFLPRSTLKRLLKDSQESLDLLVHKLLGRKPILPSFLEEKLVEYILFMECRYYGLTRMDIRKMAFQLALKNNIGNNFMNEVAGRAWLDHFLRRHKDVLSLRRPIGTSYARAQGFNRESVKNFFDILETEMTKVNYPPDRIFNVDETGLTIVQSKIPQVVGKKGKKQIWALTAAERGSLCTLVCCMSASGIYVPPMLIFPRKNYTDILMKGPPPGSIGKVHPSGWIQTDLFTEWFRHFIQKTNPTEDSPVLLILDGHYSHTRNLDIFELAREKHVTIISLPPHTTHKLQPLDKTFMGALKSHYSEEIRKFMLHSNRMLKAYDIAELFGRAYLKSTTGEIAVNGFRATGIYPFNPQVFTEVDFIAEASNSDQNRNELSHTLDDPQTSVEVDQSVPGVQR</sequence>
<dbReference type="Proteomes" id="UP000824533">
    <property type="component" value="Linkage Group LG21"/>
</dbReference>
<evidence type="ECO:0000313" key="1">
    <source>
        <dbReference type="EMBL" id="KAJ0172500.1"/>
    </source>
</evidence>
<reference evidence="1 2" key="1">
    <citation type="journal article" date="2021" name="Front. Genet.">
        <title>Chromosome-Level Genome Assembly Reveals Significant Gene Expansion in the Toll and IMD Signaling Pathways of Dendrolimus kikuchii.</title>
        <authorList>
            <person name="Zhou J."/>
            <person name="Wu P."/>
            <person name="Xiong Z."/>
            <person name="Liu N."/>
            <person name="Zhao N."/>
            <person name="Ji M."/>
            <person name="Qiu Y."/>
            <person name="Yang B."/>
        </authorList>
    </citation>
    <scope>NUCLEOTIDE SEQUENCE [LARGE SCALE GENOMIC DNA]</scope>
    <source>
        <strain evidence="1">Ann1</strain>
    </source>
</reference>
<proteinExistence type="predicted"/>